<feature type="transmembrane region" description="Helical" evidence="1">
    <location>
        <begin position="38"/>
        <end position="62"/>
    </location>
</feature>
<dbReference type="RefSeq" id="WP_064022912.1">
    <property type="nucleotide sequence ID" value="NZ_LUUJ01000047.1"/>
</dbReference>
<evidence type="ECO:0008006" key="4">
    <source>
        <dbReference type="Google" id="ProtNLM"/>
    </source>
</evidence>
<evidence type="ECO:0000256" key="1">
    <source>
        <dbReference type="SAM" id="Phobius"/>
    </source>
</evidence>
<protein>
    <recommendedName>
        <fullName evidence="4">DedA family protein</fullName>
    </recommendedName>
</protein>
<reference evidence="2 3" key="1">
    <citation type="submission" date="2016-03" db="EMBL/GenBank/DDBJ databases">
        <authorList>
            <person name="Ploux O."/>
        </authorList>
    </citation>
    <scope>NUCLEOTIDE SEQUENCE [LARGE SCALE GENOMIC DNA]</scope>
    <source>
        <strain evidence="2 3">R-45378</strain>
    </source>
</reference>
<sequence length="141" mass="15352">MQFESWGLLGLFASAFISSTVAPGGSEAVLAYLVNQHQIPVVSLVAVATLGNTLGALTTWWLGLWAAAKYPADNLLAGERQRSLRAVRRWGSWALLFSWLPLVGDGLCFAAGWLRVSWISSLCAIFFGKVLRYIAVAYAFI</sequence>
<keyword evidence="1" id="KW-0812">Transmembrane</keyword>
<keyword evidence="1" id="KW-0472">Membrane</keyword>
<organism evidence="2 3">
    <name type="scientific">Methylomonas koyamae</name>
    <dbReference type="NCBI Taxonomy" id="702114"/>
    <lineage>
        <taxon>Bacteria</taxon>
        <taxon>Pseudomonadati</taxon>
        <taxon>Pseudomonadota</taxon>
        <taxon>Gammaproteobacteria</taxon>
        <taxon>Methylococcales</taxon>
        <taxon>Methylococcaceae</taxon>
        <taxon>Methylomonas</taxon>
    </lineage>
</organism>
<name>A0A177NNI8_9GAMM</name>
<evidence type="ECO:0000313" key="2">
    <source>
        <dbReference type="EMBL" id="OAI19607.1"/>
    </source>
</evidence>
<proteinExistence type="predicted"/>
<dbReference type="EMBL" id="LUUJ01000047">
    <property type="protein sequence ID" value="OAI19607.1"/>
    <property type="molecule type" value="Genomic_DNA"/>
</dbReference>
<keyword evidence="1" id="KW-1133">Transmembrane helix</keyword>
<dbReference type="InterPro" id="IPR051311">
    <property type="entry name" value="DedA_domain"/>
</dbReference>
<accession>A0A177NNI8</accession>
<dbReference type="PANTHER" id="PTHR42709:SF4">
    <property type="entry name" value="INNER MEMBRANE PROTEIN YQAA"/>
    <property type="match status" value="1"/>
</dbReference>
<dbReference type="Proteomes" id="UP000077857">
    <property type="component" value="Unassembled WGS sequence"/>
</dbReference>
<feature type="transmembrane region" description="Helical" evidence="1">
    <location>
        <begin position="90"/>
        <end position="112"/>
    </location>
</feature>
<feature type="transmembrane region" description="Helical" evidence="1">
    <location>
        <begin position="118"/>
        <end position="140"/>
    </location>
</feature>
<dbReference type="PANTHER" id="PTHR42709">
    <property type="entry name" value="ALKALINE PHOSPHATASE LIKE PROTEIN"/>
    <property type="match status" value="1"/>
</dbReference>
<dbReference type="AlphaFoldDB" id="A0A177NNI8"/>
<gene>
    <name evidence="2" type="ORF">A1507_06670</name>
</gene>
<evidence type="ECO:0000313" key="3">
    <source>
        <dbReference type="Proteomes" id="UP000077857"/>
    </source>
</evidence>
<dbReference type="OrthoDB" id="9814483at2"/>
<comment type="caution">
    <text evidence="2">The sequence shown here is derived from an EMBL/GenBank/DDBJ whole genome shotgun (WGS) entry which is preliminary data.</text>
</comment>